<dbReference type="InterPro" id="IPR052649">
    <property type="entry name" value="NCE102-like"/>
</dbReference>
<keyword evidence="2 5" id="KW-0812">Transmembrane</keyword>
<dbReference type="PANTHER" id="PTHR28165">
    <property type="entry name" value="NON-CLASSICAL EXPORT PROTEIN 2-RELATED"/>
    <property type="match status" value="1"/>
</dbReference>
<evidence type="ECO:0000256" key="5">
    <source>
        <dbReference type="SAM" id="Phobius"/>
    </source>
</evidence>
<feature type="domain" description="MARVEL" evidence="6">
    <location>
        <begin position="6"/>
        <end position="144"/>
    </location>
</feature>
<accession>A0A5M8PZ22</accession>
<dbReference type="OrthoDB" id="5423111at2759"/>
<feature type="transmembrane region" description="Helical" evidence="5">
    <location>
        <begin position="70"/>
        <end position="92"/>
    </location>
</feature>
<name>A0A5M8PZ22_9LECA</name>
<evidence type="ECO:0000256" key="4">
    <source>
        <dbReference type="ARBA" id="ARBA00023136"/>
    </source>
</evidence>
<evidence type="ECO:0000313" key="7">
    <source>
        <dbReference type="EMBL" id="KAA6415021.1"/>
    </source>
</evidence>
<comment type="subcellular location">
    <subcellularLocation>
        <location evidence="1">Membrane</location>
        <topology evidence="1">Multi-pass membrane protein</topology>
    </subcellularLocation>
</comment>
<keyword evidence="4 5" id="KW-0472">Membrane</keyword>
<feature type="transmembrane region" description="Helical" evidence="5">
    <location>
        <begin position="129"/>
        <end position="149"/>
    </location>
</feature>
<dbReference type="GO" id="GO:0072659">
    <property type="term" value="P:protein localization to plasma membrane"/>
    <property type="evidence" value="ECO:0007669"/>
    <property type="project" value="TreeGrafter"/>
</dbReference>
<dbReference type="GO" id="GO:0032126">
    <property type="term" value="C:eisosome"/>
    <property type="evidence" value="ECO:0007669"/>
    <property type="project" value="TreeGrafter"/>
</dbReference>
<dbReference type="GO" id="GO:0005886">
    <property type="term" value="C:plasma membrane"/>
    <property type="evidence" value="ECO:0007669"/>
    <property type="project" value="TreeGrafter"/>
</dbReference>
<feature type="transmembrane region" description="Helical" evidence="5">
    <location>
        <begin position="38"/>
        <end position="58"/>
    </location>
</feature>
<feature type="transmembrane region" description="Helical" evidence="5">
    <location>
        <begin position="12"/>
        <end position="32"/>
    </location>
</feature>
<sequence length="169" mass="18093">MDNPINLVLRALQFLWTLLIMALTGNMIAEAIGGNASIVNYCMFVAVISMLALFYLFTVSIKPDFAILPILPLVLDALLTLFFLIGGIALAAELNVHSCSSSDYLKGNHVINGSKNQGKRCHEAQAVCAFLWFGFAAYMGSLVFSALGARGGSMPGRKFRGGAPAMSQV</sequence>
<dbReference type="Pfam" id="PF01284">
    <property type="entry name" value="MARVEL"/>
    <property type="match status" value="1"/>
</dbReference>
<dbReference type="PANTHER" id="PTHR28165:SF1">
    <property type="entry name" value="NON-CLASSICAL EXPORT PROTEIN 2-RELATED"/>
    <property type="match status" value="1"/>
</dbReference>
<organism evidence="7 8">
    <name type="scientific">Lasallia pustulata</name>
    <dbReference type="NCBI Taxonomy" id="136370"/>
    <lineage>
        <taxon>Eukaryota</taxon>
        <taxon>Fungi</taxon>
        <taxon>Dikarya</taxon>
        <taxon>Ascomycota</taxon>
        <taxon>Pezizomycotina</taxon>
        <taxon>Lecanoromycetes</taxon>
        <taxon>OSLEUM clade</taxon>
        <taxon>Umbilicariomycetidae</taxon>
        <taxon>Umbilicariales</taxon>
        <taxon>Umbilicariaceae</taxon>
        <taxon>Lasallia</taxon>
    </lineage>
</organism>
<evidence type="ECO:0000256" key="1">
    <source>
        <dbReference type="ARBA" id="ARBA00004141"/>
    </source>
</evidence>
<evidence type="ECO:0000313" key="8">
    <source>
        <dbReference type="Proteomes" id="UP000324767"/>
    </source>
</evidence>
<dbReference type="EMBL" id="VXIT01000002">
    <property type="protein sequence ID" value="KAA6415021.1"/>
    <property type="molecule type" value="Genomic_DNA"/>
</dbReference>
<dbReference type="AlphaFoldDB" id="A0A5M8PZ22"/>
<dbReference type="GO" id="GO:0070941">
    <property type="term" value="P:eisosome assembly"/>
    <property type="evidence" value="ECO:0007669"/>
    <property type="project" value="TreeGrafter"/>
</dbReference>
<dbReference type="InterPro" id="IPR008253">
    <property type="entry name" value="Marvel"/>
</dbReference>
<keyword evidence="3 5" id="KW-1133">Transmembrane helix</keyword>
<reference evidence="7 8" key="1">
    <citation type="submission" date="2019-09" db="EMBL/GenBank/DDBJ databases">
        <title>The hologenome of the rock-dwelling lichen Lasallia pustulata.</title>
        <authorList>
            <person name="Greshake Tzovaras B."/>
            <person name="Segers F."/>
            <person name="Bicker A."/>
            <person name="Dal Grande F."/>
            <person name="Otte J."/>
            <person name="Hankeln T."/>
            <person name="Schmitt I."/>
            <person name="Ebersberger I."/>
        </authorList>
    </citation>
    <scope>NUCLEOTIDE SEQUENCE [LARGE SCALE GENOMIC DNA]</scope>
    <source>
        <strain evidence="7">A1-1</strain>
    </source>
</reference>
<comment type="caution">
    <text evidence="7">The sequence shown here is derived from an EMBL/GenBank/DDBJ whole genome shotgun (WGS) entry which is preliminary data.</text>
</comment>
<gene>
    <name evidence="7" type="ORF">FRX48_01772</name>
</gene>
<evidence type="ECO:0000259" key="6">
    <source>
        <dbReference type="Pfam" id="PF01284"/>
    </source>
</evidence>
<proteinExistence type="predicted"/>
<dbReference type="Proteomes" id="UP000324767">
    <property type="component" value="Unassembled WGS sequence"/>
</dbReference>
<evidence type="ECO:0000256" key="3">
    <source>
        <dbReference type="ARBA" id="ARBA00022989"/>
    </source>
</evidence>
<protein>
    <submittedName>
        <fullName evidence="7">Non-classical export</fullName>
    </submittedName>
</protein>
<evidence type="ECO:0000256" key="2">
    <source>
        <dbReference type="ARBA" id="ARBA00022692"/>
    </source>
</evidence>